<evidence type="ECO:0000313" key="2">
    <source>
        <dbReference type="EMBL" id="MBM7715570.1"/>
    </source>
</evidence>
<dbReference type="Proteomes" id="UP000823485">
    <property type="component" value="Unassembled WGS sequence"/>
</dbReference>
<proteinExistence type="predicted"/>
<evidence type="ECO:0008006" key="4">
    <source>
        <dbReference type="Google" id="ProtNLM"/>
    </source>
</evidence>
<keyword evidence="1" id="KW-0812">Transmembrane</keyword>
<keyword evidence="1" id="KW-0472">Membrane</keyword>
<evidence type="ECO:0000256" key="1">
    <source>
        <dbReference type="SAM" id="Phobius"/>
    </source>
</evidence>
<dbReference type="InterPro" id="IPR024515">
    <property type="entry name" value="DUF3397"/>
</dbReference>
<evidence type="ECO:0000313" key="3">
    <source>
        <dbReference type="Proteomes" id="UP000823485"/>
    </source>
</evidence>
<feature type="transmembrane region" description="Helical" evidence="1">
    <location>
        <begin position="6"/>
        <end position="24"/>
    </location>
</feature>
<dbReference type="EMBL" id="JAFBFH010000016">
    <property type="protein sequence ID" value="MBM7715570.1"/>
    <property type="molecule type" value="Genomic_DNA"/>
</dbReference>
<protein>
    <recommendedName>
        <fullName evidence="4">DUF3397 domain-containing protein</fullName>
    </recommendedName>
</protein>
<accession>A0ABS2R7D6</accession>
<reference evidence="2 3" key="1">
    <citation type="submission" date="2021-01" db="EMBL/GenBank/DDBJ databases">
        <title>Genomic Encyclopedia of Type Strains, Phase IV (KMG-IV): sequencing the most valuable type-strain genomes for metagenomic binning, comparative biology and taxonomic classification.</title>
        <authorList>
            <person name="Goeker M."/>
        </authorList>
    </citation>
    <scope>NUCLEOTIDE SEQUENCE [LARGE SCALE GENOMIC DNA]</scope>
    <source>
        <strain evidence="2 3">DSM 105453</strain>
    </source>
</reference>
<feature type="transmembrane region" description="Helical" evidence="1">
    <location>
        <begin position="36"/>
        <end position="58"/>
    </location>
</feature>
<name>A0ABS2R7D6_9BACI</name>
<feature type="transmembrane region" description="Helical" evidence="1">
    <location>
        <begin position="97"/>
        <end position="121"/>
    </location>
</feature>
<sequence length="130" mass="15121">MTAIFSSAAGLFITIPFLFYILLFTIIKQITKNHRLALNSAINATTFVLIISVHLIILTIWDRSFLALIILVMLVLAIMFTFYHWKTKEEIHYRKVFIGFWRFNFLVFSLLYVSLILFGVISRAKEALTV</sequence>
<comment type="caution">
    <text evidence="2">The sequence shown here is derived from an EMBL/GenBank/DDBJ whole genome shotgun (WGS) entry which is preliminary data.</text>
</comment>
<feature type="transmembrane region" description="Helical" evidence="1">
    <location>
        <begin position="64"/>
        <end position="85"/>
    </location>
</feature>
<dbReference type="Pfam" id="PF11877">
    <property type="entry name" value="DUF3397"/>
    <property type="match status" value="1"/>
</dbReference>
<keyword evidence="1" id="KW-1133">Transmembrane helix</keyword>
<keyword evidence="3" id="KW-1185">Reference proteome</keyword>
<gene>
    <name evidence="2" type="ORF">JOC94_002559</name>
</gene>
<dbReference type="RefSeq" id="WP_077111821.1">
    <property type="nucleotide sequence ID" value="NZ_JAFBFH010000016.1"/>
</dbReference>
<organism evidence="2 3">
    <name type="scientific">Siminovitchia thermophila</name>
    <dbReference type="NCBI Taxonomy" id="1245522"/>
    <lineage>
        <taxon>Bacteria</taxon>
        <taxon>Bacillati</taxon>
        <taxon>Bacillota</taxon>
        <taxon>Bacilli</taxon>
        <taxon>Bacillales</taxon>
        <taxon>Bacillaceae</taxon>
        <taxon>Siminovitchia</taxon>
    </lineage>
</organism>